<dbReference type="AlphaFoldDB" id="A0A7Y7IGK0"/>
<reference evidence="1 2" key="1">
    <citation type="submission" date="2020-02" db="EMBL/GenBank/DDBJ databases">
        <title>Genome sequence of strain AETb3-4.</title>
        <authorList>
            <person name="Gao J."/>
            <person name="Zhang X."/>
        </authorList>
    </citation>
    <scope>NUCLEOTIDE SEQUENCE [LARGE SCALE GENOMIC DNA]</scope>
    <source>
        <strain evidence="1 2">AETb3-4</strain>
    </source>
</reference>
<accession>A0A7Y7IGK0</accession>
<protein>
    <submittedName>
        <fullName evidence="1">Sugar ABC transporter substrate-binding protein</fullName>
    </submittedName>
</protein>
<evidence type="ECO:0000313" key="1">
    <source>
        <dbReference type="EMBL" id="NVM94650.1"/>
    </source>
</evidence>
<organism evidence="1 2">
    <name type="scientific">Arthrobacter wenxiniae</name>
    <dbReference type="NCBI Taxonomy" id="2713570"/>
    <lineage>
        <taxon>Bacteria</taxon>
        <taxon>Bacillati</taxon>
        <taxon>Actinomycetota</taxon>
        <taxon>Actinomycetes</taxon>
        <taxon>Micrococcales</taxon>
        <taxon>Micrococcaceae</taxon>
        <taxon>Arthrobacter</taxon>
    </lineage>
</organism>
<sequence>MSTATTAGYSRRGFLGMLGVSAATIAIGTSLTGCGPSAQGGNAAASASVKLPTYKEFTGIKPDLPGNAEGLQPAFLSMPKNFIKTTSKAPLIQELTAYTETFATPPPGMDSNAFWKRLNTALGANLNLTIGTDPGYPDKFATILASGDLPDLMWLPPNQGIPNIGPMLEAKFTDMTTYLSGDAVLQYPNLAALKPASWKTAVVNGKIWGAPIPSTPMGQVMIGNPEMWSKVGGFKFTSVDDFMAKGAEVVKAFPGSFVLGSDYINELHMFGEWFGVPTTWRLNKDRTLTHMYETPEYKAMLEFAAKVFKAGFFNPDTTLSSFSAPFVANKLAAYVSVGPKGISEPREADPTRHGEVLIPFGHDGRATPVYDMGYGTVGFTPLKKTTDEKRIREVLDFYNWMAAPFGSAEYLQKNYGTEGADFTFDQGGNPVFTKDGNTNAPGLVSALNIMSSPENPIYSASFTKDTQAIYDASKELLKYASRNPTAGTYSDTNSKLGGKLTTAARDTATDILTGRAGVDTWDAAVTKWKNGGGDKIREEYQKALA</sequence>
<proteinExistence type="predicted"/>
<dbReference type="Proteomes" id="UP000543556">
    <property type="component" value="Unassembled WGS sequence"/>
</dbReference>
<dbReference type="InterPro" id="IPR006311">
    <property type="entry name" value="TAT_signal"/>
</dbReference>
<dbReference type="SUPFAM" id="SSF53850">
    <property type="entry name" value="Periplasmic binding protein-like II"/>
    <property type="match status" value="1"/>
</dbReference>
<gene>
    <name evidence="1" type="ORF">G6034_06950</name>
</gene>
<name>A0A7Y7IGK0_9MICC</name>
<dbReference type="RefSeq" id="WP_176634385.1">
    <property type="nucleotide sequence ID" value="NZ_JAAMFM010000007.1"/>
</dbReference>
<dbReference type="EMBL" id="JAAMFM010000007">
    <property type="protein sequence ID" value="NVM94650.1"/>
    <property type="molecule type" value="Genomic_DNA"/>
</dbReference>
<keyword evidence="2" id="KW-1185">Reference proteome</keyword>
<comment type="caution">
    <text evidence="1">The sequence shown here is derived from an EMBL/GenBank/DDBJ whole genome shotgun (WGS) entry which is preliminary data.</text>
</comment>
<evidence type="ECO:0000313" key="2">
    <source>
        <dbReference type="Proteomes" id="UP000543556"/>
    </source>
</evidence>
<dbReference type="PROSITE" id="PS51318">
    <property type="entry name" value="TAT"/>
    <property type="match status" value="1"/>
</dbReference>
<dbReference type="Gene3D" id="3.40.190.10">
    <property type="entry name" value="Periplasmic binding protein-like II"/>
    <property type="match status" value="3"/>
</dbReference>